<organism evidence="1 2">
    <name type="scientific">Apiospora kogelbergensis</name>
    <dbReference type="NCBI Taxonomy" id="1337665"/>
    <lineage>
        <taxon>Eukaryota</taxon>
        <taxon>Fungi</taxon>
        <taxon>Dikarya</taxon>
        <taxon>Ascomycota</taxon>
        <taxon>Pezizomycotina</taxon>
        <taxon>Sordariomycetes</taxon>
        <taxon>Xylariomycetidae</taxon>
        <taxon>Amphisphaeriales</taxon>
        <taxon>Apiosporaceae</taxon>
        <taxon>Apiospora</taxon>
    </lineage>
</organism>
<protein>
    <submittedName>
        <fullName evidence="1">Uncharacterized protein</fullName>
    </submittedName>
</protein>
<sequence>MPLGTVLSLDAMKAGGVTAEIVCRIIQKCSSEDIQPHVVMELTSLGQWLMVDKDRLLQAERALENSRGRDLQISNVILGLSNQSLIKEIRENTYLIAVFAFIAGCTVESHEKVGRLLYEIMQRRQSNSISSQQIVRVVEQLRGYKDFIFKTTTMETTPLEVYDKLAKGFWRESLRQGLRIDGVYGDTATDYLAEFIGKVIDAMADMDNKKVIITGCRTGIWLACLLVWLRRDEVDVNVGEVQIYPDISNDTTPADGAHRTNRRLSIIFKGSLYGSNKSWHIQEWKDIQGRKIKELVVSLVDPHVIPLHQHPSPLQNTRQQIASVTHFRSELMMCIGNLATALVCIAVEKGVLHHSDPSRASSFVALSSICTDSFIQNYPQSLNWFGWNSIDGTRVGMITQCFTDIAEDGLRTVGSFDMNNERSWKQLELIIKSAAERYKTGCGQNFHSPERNTETDDTIVQFAAHLATEALFFGICEKRPDNATYRPLEPNILHKNAKILSSLAFPDMGIENDAGRLSDGRCTYSDFMNNAWRALVQAQEDIAISDLAVSVGGYVIYQGLLDHLDSGVITDRRKAACVTVRPGSLKLHNANGTFHKLIEKVDKETQPLFMGYRGSEERAVPVEFLAPDGSFQGIDDMAAVDRVSAKVNHAINATEDSSNTLQIITYLTRVDNQPTGLDRELPRIPASWESSILAIIYAQHCEDTQYIIYHHLKLLVGEWKRKGYLGEGMQWCPIGKDAGHVTRRITKTQDQELVRFFEAGSIAVPYRDRMFIRPSKMPLINCVKEAMMDPERRWILIA</sequence>
<accession>A0AAW0QUI6</accession>
<proteinExistence type="predicted"/>
<name>A0AAW0QUI6_9PEZI</name>
<dbReference type="AlphaFoldDB" id="A0AAW0QUI6"/>
<keyword evidence="2" id="KW-1185">Reference proteome</keyword>
<evidence type="ECO:0000313" key="1">
    <source>
        <dbReference type="EMBL" id="KAK8105225.1"/>
    </source>
</evidence>
<reference evidence="1 2" key="1">
    <citation type="submission" date="2023-01" db="EMBL/GenBank/DDBJ databases">
        <title>Analysis of 21 Apiospora genomes using comparative genomics revels a genus with tremendous synthesis potential of carbohydrate active enzymes and secondary metabolites.</title>
        <authorList>
            <person name="Sorensen T."/>
        </authorList>
    </citation>
    <scope>NUCLEOTIDE SEQUENCE [LARGE SCALE GENOMIC DNA]</scope>
    <source>
        <strain evidence="1 2">CBS 117206</strain>
    </source>
</reference>
<gene>
    <name evidence="1" type="ORF">PG999_008584</name>
</gene>
<dbReference type="Proteomes" id="UP001392437">
    <property type="component" value="Unassembled WGS sequence"/>
</dbReference>
<comment type="caution">
    <text evidence="1">The sequence shown here is derived from an EMBL/GenBank/DDBJ whole genome shotgun (WGS) entry which is preliminary data.</text>
</comment>
<dbReference type="EMBL" id="JAQQWP010000008">
    <property type="protein sequence ID" value="KAK8105225.1"/>
    <property type="molecule type" value="Genomic_DNA"/>
</dbReference>
<evidence type="ECO:0000313" key="2">
    <source>
        <dbReference type="Proteomes" id="UP001392437"/>
    </source>
</evidence>